<feature type="domain" description="Thioesterase" evidence="3">
    <location>
        <begin position="31"/>
        <end position="106"/>
    </location>
</feature>
<dbReference type="InterPro" id="IPR029069">
    <property type="entry name" value="HotDog_dom_sf"/>
</dbReference>
<evidence type="ECO:0000256" key="1">
    <source>
        <dbReference type="ARBA" id="ARBA00008324"/>
    </source>
</evidence>
<dbReference type="STRING" id="450851.PHZ_c3244"/>
<dbReference type="InterPro" id="IPR006683">
    <property type="entry name" value="Thioestr_dom"/>
</dbReference>
<dbReference type="EMBL" id="CP000747">
    <property type="protein sequence ID" value="ACG79653.1"/>
    <property type="molecule type" value="Genomic_DNA"/>
</dbReference>
<organism evidence="4 5">
    <name type="scientific">Phenylobacterium zucineum (strain HLK1)</name>
    <dbReference type="NCBI Taxonomy" id="450851"/>
    <lineage>
        <taxon>Bacteria</taxon>
        <taxon>Pseudomonadati</taxon>
        <taxon>Pseudomonadota</taxon>
        <taxon>Alphaproteobacteria</taxon>
        <taxon>Caulobacterales</taxon>
        <taxon>Caulobacteraceae</taxon>
        <taxon>Phenylobacterium</taxon>
    </lineage>
</organism>
<protein>
    <submittedName>
        <fullName evidence="4">Uncharacterized protein, possibly involved in aromatic compounds catabolism</fullName>
    </submittedName>
</protein>
<dbReference type="NCBIfam" id="TIGR00369">
    <property type="entry name" value="unchar_dom_1"/>
    <property type="match status" value="1"/>
</dbReference>
<keyword evidence="2" id="KW-0378">Hydrolase</keyword>
<dbReference type="InterPro" id="IPR003736">
    <property type="entry name" value="PAAI_dom"/>
</dbReference>
<evidence type="ECO:0000313" key="5">
    <source>
        <dbReference type="Proteomes" id="UP000001868"/>
    </source>
</evidence>
<accession>B4RAQ5</accession>
<dbReference type="AlphaFoldDB" id="B4RAQ5"/>
<evidence type="ECO:0000259" key="3">
    <source>
        <dbReference type="Pfam" id="PF03061"/>
    </source>
</evidence>
<dbReference type="PANTHER" id="PTHR21660:SF1">
    <property type="entry name" value="ACYL-COENZYME A THIOESTERASE 13"/>
    <property type="match status" value="1"/>
</dbReference>
<dbReference type="PANTHER" id="PTHR21660">
    <property type="entry name" value="THIOESTERASE SUPERFAMILY MEMBER-RELATED"/>
    <property type="match status" value="1"/>
</dbReference>
<name>B4RAQ5_PHEZH</name>
<dbReference type="SUPFAM" id="SSF54637">
    <property type="entry name" value="Thioesterase/thiol ester dehydrase-isomerase"/>
    <property type="match status" value="1"/>
</dbReference>
<dbReference type="GO" id="GO:0047617">
    <property type="term" value="F:fatty acyl-CoA hydrolase activity"/>
    <property type="evidence" value="ECO:0007669"/>
    <property type="project" value="InterPro"/>
</dbReference>
<dbReference type="CDD" id="cd03443">
    <property type="entry name" value="PaaI_thioesterase"/>
    <property type="match status" value="1"/>
</dbReference>
<evidence type="ECO:0000313" key="4">
    <source>
        <dbReference type="EMBL" id="ACG79653.1"/>
    </source>
</evidence>
<dbReference type="Proteomes" id="UP000001868">
    <property type="component" value="Chromosome"/>
</dbReference>
<sequence length="130" mass="13804">MLHHLDVRIDEVAPGRVVLSLPFRKEVAQQNGFFHGGAIGFLVDDATAAAAATVVRDGETVLTAEYKINFVAPGVGERLVCRAETIKAGRTLIPVEARVYAVKDGVETLCAVALASMAVRAFDRLKGGQA</sequence>
<dbReference type="InterPro" id="IPR039298">
    <property type="entry name" value="ACOT13"/>
</dbReference>
<comment type="similarity">
    <text evidence="1">Belongs to the thioesterase PaaI family.</text>
</comment>
<evidence type="ECO:0000256" key="2">
    <source>
        <dbReference type="ARBA" id="ARBA00022801"/>
    </source>
</evidence>
<keyword evidence="5" id="KW-1185">Reference proteome</keyword>
<proteinExistence type="inferred from homology"/>
<dbReference type="KEGG" id="pzu:PHZ_c3244"/>
<dbReference type="Gene3D" id="3.10.129.10">
    <property type="entry name" value="Hotdog Thioesterase"/>
    <property type="match status" value="1"/>
</dbReference>
<dbReference type="HOGENOM" id="CLU_089876_5_0_5"/>
<reference evidence="4 5" key="1">
    <citation type="journal article" date="2008" name="BMC Genomics">
        <title>Complete genome of Phenylobacterium zucineum - a novel facultative intracellular bacterium isolated from human erythroleukemia cell line K562.</title>
        <authorList>
            <person name="Luo Y."/>
            <person name="Xu X."/>
            <person name="Ding Z."/>
            <person name="Liu Z."/>
            <person name="Zhang B."/>
            <person name="Yan Z."/>
            <person name="Sun J."/>
            <person name="Hu S."/>
            <person name="Hu X."/>
        </authorList>
    </citation>
    <scope>NUCLEOTIDE SEQUENCE [LARGE SCALE GENOMIC DNA]</scope>
    <source>
        <strain evidence="4 5">HLK1</strain>
    </source>
</reference>
<gene>
    <name evidence="4" type="ordered locus">PHZ_c3244</name>
</gene>
<dbReference type="Pfam" id="PF03061">
    <property type="entry name" value="4HBT"/>
    <property type="match status" value="1"/>
</dbReference>
<dbReference type="eggNOG" id="COG2050">
    <property type="taxonomic scope" value="Bacteria"/>
</dbReference>